<dbReference type="Gene3D" id="3.40.1450.10">
    <property type="entry name" value="BPG-independent phosphoglycerate mutase, domain B"/>
    <property type="match status" value="1"/>
</dbReference>
<feature type="binding site" evidence="8">
    <location>
        <position position="192"/>
    </location>
    <ligand>
        <name>substrate</name>
    </ligand>
</feature>
<gene>
    <name evidence="8 12" type="primary">gpmI</name>
    <name evidence="12" type="ORF">SMD27_01520</name>
</gene>
<dbReference type="PANTHER" id="PTHR31637">
    <property type="entry name" value="2,3-BISPHOSPHOGLYCERATE-INDEPENDENT PHOSPHOGLYCERATE MUTASE"/>
    <property type="match status" value="1"/>
</dbReference>
<dbReference type="InterPro" id="IPR017850">
    <property type="entry name" value="Alkaline_phosphatase_core_sf"/>
</dbReference>
<feature type="binding site" evidence="8">
    <location>
        <position position="406"/>
    </location>
    <ligand>
        <name>Mn(2+)</name>
        <dbReference type="ChEBI" id="CHEBI:29035"/>
        <label>1</label>
    </ligand>
</feature>
<evidence type="ECO:0000256" key="9">
    <source>
        <dbReference type="NCBIfam" id="TIGR01307"/>
    </source>
</evidence>
<dbReference type="PANTHER" id="PTHR31637:SF0">
    <property type="entry name" value="2,3-BISPHOSPHOGLYCERATE-INDEPENDENT PHOSPHOGLYCERATE MUTASE"/>
    <property type="match status" value="1"/>
</dbReference>
<name>A0ABU5E6K1_9PROT</name>
<dbReference type="SUPFAM" id="SSF53649">
    <property type="entry name" value="Alkaline phosphatase-like"/>
    <property type="match status" value="1"/>
</dbReference>
<evidence type="ECO:0000256" key="7">
    <source>
        <dbReference type="ARBA" id="ARBA00023235"/>
    </source>
</evidence>
<keyword evidence="7 8" id="KW-0413">Isomerase</keyword>
<comment type="caution">
    <text evidence="12">The sequence shown here is derived from an EMBL/GenBank/DDBJ whole genome shotgun (WGS) entry which is preliminary data.</text>
</comment>
<feature type="binding site" evidence="8">
    <location>
        <position position="448"/>
    </location>
    <ligand>
        <name>Mn(2+)</name>
        <dbReference type="ChEBI" id="CHEBI:29035"/>
        <label>2</label>
    </ligand>
</feature>
<keyword evidence="4 8" id="KW-0479">Metal-binding</keyword>
<feature type="binding site" evidence="8">
    <location>
        <position position="70"/>
    </location>
    <ligand>
        <name>Mn(2+)</name>
        <dbReference type="ChEBI" id="CHEBI:29035"/>
        <label>2</label>
    </ligand>
</feature>
<evidence type="ECO:0000256" key="3">
    <source>
        <dbReference type="ARBA" id="ARBA00008819"/>
    </source>
</evidence>
<dbReference type="Gene3D" id="3.40.720.10">
    <property type="entry name" value="Alkaline Phosphatase, subunit A"/>
    <property type="match status" value="1"/>
</dbReference>
<keyword evidence="5 8" id="KW-0324">Glycolysis</keyword>
<dbReference type="Pfam" id="PF01676">
    <property type="entry name" value="Metalloenzyme"/>
    <property type="match status" value="1"/>
</dbReference>
<dbReference type="EMBL" id="JAXCLW010000001">
    <property type="protein sequence ID" value="MDY0881512.1"/>
    <property type="molecule type" value="Genomic_DNA"/>
</dbReference>
<evidence type="ECO:0000313" key="12">
    <source>
        <dbReference type="EMBL" id="MDY0881512.1"/>
    </source>
</evidence>
<dbReference type="RefSeq" id="WP_320506572.1">
    <property type="nucleotide sequence ID" value="NZ_JAXCLW010000001.1"/>
</dbReference>
<evidence type="ECO:0000259" key="11">
    <source>
        <dbReference type="Pfam" id="PF06415"/>
    </source>
</evidence>
<dbReference type="HAMAP" id="MF_01038">
    <property type="entry name" value="GpmI"/>
    <property type="match status" value="1"/>
</dbReference>
<dbReference type="InterPro" id="IPR006124">
    <property type="entry name" value="Metalloenzyme"/>
</dbReference>
<comment type="subunit">
    <text evidence="8">Monomer.</text>
</comment>
<keyword evidence="13" id="KW-1185">Reference proteome</keyword>
<dbReference type="InterPro" id="IPR005995">
    <property type="entry name" value="Pgm_bpd_ind"/>
</dbReference>
<feature type="binding site" evidence="8">
    <location>
        <begin position="160"/>
        <end position="161"/>
    </location>
    <ligand>
        <name>substrate</name>
    </ligand>
</feature>
<evidence type="ECO:0000256" key="4">
    <source>
        <dbReference type="ARBA" id="ARBA00022723"/>
    </source>
</evidence>
<evidence type="ECO:0000256" key="5">
    <source>
        <dbReference type="ARBA" id="ARBA00023152"/>
    </source>
</evidence>
<dbReference type="Pfam" id="PF06415">
    <property type="entry name" value="iPGM_N"/>
    <property type="match status" value="1"/>
</dbReference>
<feature type="domain" description="Metalloenzyme" evidence="10">
    <location>
        <begin position="12"/>
        <end position="504"/>
    </location>
</feature>
<evidence type="ECO:0000256" key="1">
    <source>
        <dbReference type="ARBA" id="ARBA00000370"/>
    </source>
</evidence>
<sequence length="531" mass="56598">MSGTNSSNQRPKPVVLCILDGWGHREELADNAVDQAKTPNWHALMQDCPHSLVDASELHVGLPSGQMGNSEVGHMNLGAGRVVMQDLPRIDRAIASGELAANPELTTFIAKLKASGRACHLMGLLSPGGVHSHQSHMIALAKILDAAGIAVWLHGFLDGRDTPPSSAAEYVADVTTALGGCKNVRFATVGGRYFAMDRDKRWDRVELAYASFLGEAGFTAADAKAAVAAAYDRGETDEFIKPTVIQGFAGMQDGDGLLMANFRADRARQILTVLLDPAFDGFPRKRIVKFGAVLGMVEYSSALAKLMPCLFPPAELRHTLGEVVSRAGLKQLRIAETEKYAHVTFFFNGGEETLFPGEERILVPSPKVATYDLKPEMSADEVTDRLVAAIEAERFDMIVVNYANTDMVGHSGNLQAAIKAVEAVDRCLGRLRRAVEAKGGALVITADHGNAEMMRDSETGEAHTAHTLNRVPFVLAGAVGQDVKLADGQLADVAPTVLQLLNLPKPSEMTGHSLIGGAAKAAASHPAKATA</sequence>
<proteinExistence type="inferred from homology"/>
<feature type="binding site" evidence="8">
    <location>
        <begin position="263"/>
        <end position="266"/>
    </location>
    <ligand>
        <name>substrate</name>
    </ligand>
</feature>
<dbReference type="Proteomes" id="UP001279642">
    <property type="component" value="Unassembled WGS sequence"/>
</dbReference>
<comment type="function">
    <text evidence="8">Catalyzes the interconversion of 2-phosphoglycerate and 3-phosphoglycerate.</text>
</comment>
<dbReference type="NCBIfam" id="TIGR01307">
    <property type="entry name" value="pgm_bpd_ind"/>
    <property type="match status" value="1"/>
</dbReference>
<dbReference type="InterPro" id="IPR011258">
    <property type="entry name" value="BPG-indep_PGM_N"/>
</dbReference>
<comment type="pathway">
    <text evidence="2 8">Carbohydrate degradation; glycolysis; pyruvate from D-glyceraldehyde 3-phosphate: step 3/5.</text>
</comment>
<feature type="domain" description="BPG-independent PGAM N-terminal" evidence="11">
    <location>
        <begin position="90"/>
        <end position="300"/>
    </location>
</feature>
<organism evidence="12 13">
    <name type="scientific">Dongia soli</name>
    <dbReference type="NCBI Taxonomy" id="600628"/>
    <lineage>
        <taxon>Bacteria</taxon>
        <taxon>Pseudomonadati</taxon>
        <taxon>Pseudomonadota</taxon>
        <taxon>Alphaproteobacteria</taxon>
        <taxon>Rhodospirillales</taxon>
        <taxon>Dongiaceae</taxon>
        <taxon>Dongia</taxon>
    </lineage>
</organism>
<evidence type="ECO:0000256" key="8">
    <source>
        <dbReference type="HAMAP-Rule" id="MF_01038"/>
    </source>
</evidence>
<comment type="similarity">
    <text evidence="3 8">Belongs to the BPG-independent phosphoglycerate mutase family.</text>
</comment>
<dbReference type="InterPro" id="IPR036646">
    <property type="entry name" value="PGAM_B_sf"/>
</dbReference>
<evidence type="ECO:0000256" key="6">
    <source>
        <dbReference type="ARBA" id="ARBA00023211"/>
    </source>
</evidence>
<dbReference type="PIRSF" id="PIRSF001492">
    <property type="entry name" value="IPGAM"/>
    <property type="match status" value="1"/>
</dbReference>
<reference evidence="12 13" key="1">
    <citation type="journal article" date="2016" name="Antonie Van Leeuwenhoek">
        <title>Dongia soli sp. nov., isolated from soil from Dokdo, Korea.</title>
        <authorList>
            <person name="Kim D.U."/>
            <person name="Lee H."/>
            <person name="Kim H."/>
            <person name="Kim S.G."/>
            <person name="Ka J.O."/>
        </authorList>
    </citation>
    <scope>NUCLEOTIDE SEQUENCE [LARGE SCALE GENOMIC DNA]</scope>
    <source>
        <strain evidence="12 13">D78</strain>
    </source>
</reference>
<dbReference type="GO" id="GO:0004619">
    <property type="term" value="F:phosphoglycerate mutase activity"/>
    <property type="evidence" value="ECO:0007669"/>
    <property type="project" value="UniProtKB-EC"/>
</dbReference>
<protein>
    <recommendedName>
        <fullName evidence="8 9">2,3-bisphosphoglycerate-independent phosphoglycerate mutase</fullName>
        <shortName evidence="8">BPG-independent PGAM</shortName>
        <shortName evidence="8">Phosphoglyceromutase</shortName>
        <shortName evidence="8">iPGM</shortName>
        <ecNumber evidence="8 9">5.4.2.12</ecNumber>
    </recommendedName>
</protein>
<comment type="catalytic activity">
    <reaction evidence="1 8">
        <text>(2R)-2-phosphoglycerate = (2R)-3-phosphoglycerate</text>
        <dbReference type="Rhea" id="RHEA:15901"/>
        <dbReference type="ChEBI" id="CHEBI:58272"/>
        <dbReference type="ChEBI" id="CHEBI:58289"/>
        <dbReference type="EC" id="5.4.2.12"/>
    </reaction>
</comment>
<feature type="binding site" evidence="8">
    <location>
        <position position="20"/>
    </location>
    <ligand>
        <name>Mn(2+)</name>
        <dbReference type="ChEBI" id="CHEBI:29035"/>
        <label>2</label>
    </ligand>
</feature>
<feature type="binding site" evidence="8">
    <location>
        <position position="131"/>
    </location>
    <ligand>
        <name>substrate</name>
    </ligand>
</feature>
<accession>A0ABU5E6K1</accession>
<feature type="active site" description="Phosphoserine intermediate" evidence="8">
    <location>
        <position position="70"/>
    </location>
</feature>
<feature type="binding site" evidence="8">
    <location>
        <position position="198"/>
    </location>
    <ligand>
        <name>substrate</name>
    </ligand>
</feature>
<dbReference type="SUPFAM" id="SSF64158">
    <property type="entry name" value="2,3-Bisphosphoglycerate-independent phosphoglycerate mutase, substrate-binding domain"/>
    <property type="match status" value="1"/>
</dbReference>
<keyword evidence="6 8" id="KW-0464">Manganese</keyword>
<dbReference type="CDD" id="cd16010">
    <property type="entry name" value="iPGM"/>
    <property type="match status" value="1"/>
</dbReference>
<feature type="binding site" evidence="8">
    <location>
        <position position="410"/>
    </location>
    <ligand>
        <name>Mn(2+)</name>
        <dbReference type="ChEBI" id="CHEBI:29035"/>
        <label>1</label>
    </ligand>
</feature>
<feature type="binding site" evidence="8">
    <location>
        <position position="466"/>
    </location>
    <ligand>
        <name>Mn(2+)</name>
        <dbReference type="ChEBI" id="CHEBI:29035"/>
        <label>1</label>
    </ligand>
</feature>
<evidence type="ECO:0000313" key="13">
    <source>
        <dbReference type="Proteomes" id="UP001279642"/>
    </source>
</evidence>
<dbReference type="EC" id="5.4.2.12" evidence="8 9"/>
<feature type="binding site" evidence="8">
    <location>
        <position position="339"/>
    </location>
    <ligand>
        <name>substrate</name>
    </ligand>
</feature>
<feature type="binding site" evidence="8">
    <location>
        <position position="447"/>
    </location>
    <ligand>
        <name>Mn(2+)</name>
        <dbReference type="ChEBI" id="CHEBI:29035"/>
        <label>2</label>
    </ligand>
</feature>
<evidence type="ECO:0000259" key="10">
    <source>
        <dbReference type="Pfam" id="PF01676"/>
    </source>
</evidence>
<evidence type="ECO:0000256" key="2">
    <source>
        <dbReference type="ARBA" id="ARBA00004798"/>
    </source>
</evidence>
<comment type="cofactor">
    <cofactor evidence="8">
        <name>Mn(2+)</name>
        <dbReference type="ChEBI" id="CHEBI:29035"/>
    </cofactor>
    <text evidence="8">Binds 2 manganese ions per subunit.</text>
</comment>